<reference evidence="2" key="1">
    <citation type="journal article" date="2022" name="Mol. Ecol. Resour.">
        <title>The genomes of chicory, endive, great burdock and yacon provide insights into Asteraceae palaeo-polyploidization history and plant inulin production.</title>
        <authorList>
            <person name="Fan W."/>
            <person name="Wang S."/>
            <person name="Wang H."/>
            <person name="Wang A."/>
            <person name="Jiang F."/>
            <person name="Liu H."/>
            <person name="Zhao H."/>
            <person name="Xu D."/>
            <person name="Zhang Y."/>
        </authorList>
    </citation>
    <scope>NUCLEOTIDE SEQUENCE [LARGE SCALE GENOMIC DNA]</scope>
    <source>
        <strain evidence="2">cv. Yunnan</strain>
    </source>
</reference>
<name>A0ACB9JBG7_9ASTR</name>
<reference evidence="1 2" key="2">
    <citation type="journal article" date="2022" name="Mol. Ecol. Resour.">
        <title>The genomes of chicory, endive, great burdock and yacon provide insights into Asteraceae paleo-polyploidization history and plant inulin production.</title>
        <authorList>
            <person name="Fan W."/>
            <person name="Wang S."/>
            <person name="Wang H."/>
            <person name="Wang A."/>
            <person name="Jiang F."/>
            <person name="Liu H."/>
            <person name="Zhao H."/>
            <person name="Xu D."/>
            <person name="Zhang Y."/>
        </authorList>
    </citation>
    <scope>NUCLEOTIDE SEQUENCE [LARGE SCALE GENOMIC DNA]</scope>
    <source>
        <strain evidence="2">cv. Yunnan</strain>
        <tissue evidence="1">Leaves</tissue>
    </source>
</reference>
<dbReference type="EMBL" id="CM042021">
    <property type="protein sequence ID" value="KAI3817288.1"/>
    <property type="molecule type" value="Genomic_DNA"/>
</dbReference>
<evidence type="ECO:0000313" key="1">
    <source>
        <dbReference type="EMBL" id="KAI3817288.1"/>
    </source>
</evidence>
<sequence>MRGRSGGKEVKNNQSGMEQKSQIIQRKNQESVRAKGKKEAATGEWTTAASLTSDDADDGATGDRLPLRHSPSFSLSSPDEAAFLCLSLFKAIRNCTSCLETCTSHGSEAISFVILYYSSYKSLPKASQHSKILQVK</sequence>
<dbReference type="Proteomes" id="UP001056120">
    <property type="component" value="Linkage Group LG04"/>
</dbReference>
<accession>A0ACB9JBG7</accession>
<proteinExistence type="predicted"/>
<gene>
    <name evidence="1" type="ORF">L1987_11077</name>
</gene>
<keyword evidence="2" id="KW-1185">Reference proteome</keyword>
<evidence type="ECO:0000313" key="2">
    <source>
        <dbReference type="Proteomes" id="UP001056120"/>
    </source>
</evidence>
<comment type="caution">
    <text evidence="1">The sequence shown here is derived from an EMBL/GenBank/DDBJ whole genome shotgun (WGS) entry which is preliminary data.</text>
</comment>
<protein>
    <submittedName>
        <fullName evidence="1">Uncharacterized protein</fullName>
    </submittedName>
</protein>
<organism evidence="1 2">
    <name type="scientific">Smallanthus sonchifolius</name>
    <dbReference type="NCBI Taxonomy" id="185202"/>
    <lineage>
        <taxon>Eukaryota</taxon>
        <taxon>Viridiplantae</taxon>
        <taxon>Streptophyta</taxon>
        <taxon>Embryophyta</taxon>
        <taxon>Tracheophyta</taxon>
        <taxon>Spermatophyta</taxon>
        <taxon>Magnoliopsida</taxon>
        <taxon>eudicotyledons</taxon>
        <taxon>Gunneridae</taxon>
        <taxon>Pentapetalae</taxon>
        <taxon>asterids</taxon>
        <taxon>campanulids</taxon>
        <taxon>Asterales</taxon>
        <taxon>Asteraceae</taxon>
        <taxon>Asteroideae</taxon>
        <taxon>Heliantheae alliance</taxon>
        <taxon>Millerieae</taxon>
        <taxon>Smallanthus</taxon>
    </lineage>
</organism>